<protein>
    <submittedName>
        <fullName evidence="1">15890_t:CDS:1</fullName>
    </submittedName>
</protein>
<evidence type="ECO:0000313" key="1">
    <source>
        <dbReference type="EMBL" id="CAG8686680.1"/>
    </source>
</evidence>
<reference evidence="1" key="1">
    <citation type="submission" date="2021-06" db="EMBL/GenBank/DDBJ databases">
        <authorList>
            <person name="Kallberg Y."/>
            <person name="Tangrot J."/>
            <person name="Rosling A."/>
        </authorList>
    </citation>
    <scope>NUCLEOTIDE SEQUENCE</scope>
    <source>
        <strain evidence="1">IL203A</strain>
    </source>
</reference>
<dbReference type="Proteomes" id="UP000789702">
    <property type="component" value="Unassembled WGS sequence"/>
</dbReference>
<feature type="non-terminal residue" evidence="1">
    <location>
        <position position="42"/>
    </location>
</feature>
<organism evidence="1 2">
    <name type="scientific">Dentiscutata heterogama</name>
    <dbReference type="NCBI Taxonomy" id="1316150"/>
    <lineage>
        <taxon>Eukaryota</taxon>
        <taxon>Fungi</taxon>
        <taxon>Fungi incertae sedis</taxon>
        <taxon>Mucoromycota</taxon>
        <taxon>Glomeromycotina</taxon>
        <taxon>Glomeromycetes</taxon>
        <taxon>Diversisporales</taxon>
        <taxon>Gigasporaceae</taxon>
        <taxon>Dentiscutata</taxon>
    </lineage>
</organism>
<gene>
    <name evidence="1" type="ORF">DHETER_LOCUS10990</name>
</gene>
<accession>A0ACA9P4T1</accession>
<keyword evidence="2" id="KW-1185">Reference proteome</keyword>
<comment type="caution">
    <text evidence="1">The sequence shown here is derived from an EMBL/GenBank/DDBJ whole genome shotgun (WGS) entry which is preliminary data.</text>
</comment>
<proteinExistence type="predicted"/>
<sequence>KFWLPQVIGSFCKRPKLITYLRGVLRVANVVAYSKDYKVKTG</sequence>
<dbReference type="EMBL" id="CAJVPU010022818">
    <property type="protein sequence ID" value="CAG8686680.1"/>
    <property type="molecule type" value="Genomic_DNA"/>
</dbReference>
<evidence type="ECO:0000313" key="2">
    <source>
        <dbReference type="Proteomes" id="UP000789702"/>
    </source>
</evidence>
<name>A0ACA9P4T1_9GLOM</name>
<feature type="non-terminal residue" evidence="1">
    <location>
        <position position="1"/>
    </location>
</feature>